<evidence type="ECO:0000259" key="2">
    <source>
        <dbReference type="Pfam" id="PF10502"/>
    </source>
</evidence>
<keyword evidence="1" id="KW-0812">Transmembrane</keyword>
<dbReference type="AlphaFoldDB" id="A0A8J7PM87"/>
<gene>
    <name evidence="3" type="ORF">J0H12_04060</name>
</gene>
<dbReference type="InterPro" id="IPR019533">
    <property type="entry name" value="Peptidase_S26"/>
</dbReference>
<dbReference type="Proteomes" id="UP000664414">
    <property type="component" value="Unassembled WGS sequence"/>
</dbReference>
<dbReference type="GO" id="GO:0006465">
    <property type="term" value="P:signal peptide processing"/>
    <property type="evidence" value="ECO:0007669"/>
    <property type="project" value="InterPro"/>
</dbReference>
<comment type="caution">
    <text evidence="3">The sequence shown here is derived from an EMBL/GenBank/DDBJ whole genome shotgun (WGS) entry which is preliminary data.</text>
</comment>
<dbReference type="Gene3D" id="2.10.109.10">
    <property type="entry name" value="Umud Fragment, subunit A"/>
    <property type="match status" value="1"/>
</dbReference>
<proteinExistence type="predicted"/>
<feature type="transmembrane region" description="Helical" evidence="1">
    <location>
        <begin position="13"/>
        <end position="34"/>
    </location>
</feature>
<reference evidence="3" key="1">
    <citation type="submission" date="2021-02" db="EMBL/GenBank/DDBJ databases">
        <title>Thiocyanate and organic carbon inputs drive convergent selection for specific autotrophic Afipia and Thiobacillus strains within complex microbiomes.</title>
        <authorList>
            <person name="Huddy R.J."/>
            <person name="Sachdeva R."/>
            <person name="Kadzinga F."/>
            <person name="Kantor R.S."/>
            <person name="Harrison S.T.L."/>
            <person name="Banfield J.F."/>
        </authorList>
    </citation>
    <scope>NUCLEOTIDE SEQUENCE</scope>
    <source>
        <strain evidence="3">SCN18_10_11_15_R4_P_38_20</strain>
    </source>
</reference>
<name>A0A8J7PM87_9PROT</name>
<protein>
    <submittedName>
        <fullName evidence="3">S26 family signal peptidase</fullName>
    </submittedName>
</protein>
<sequence>MNPKLVRLLPLKYLNVANGILVFILVLGLGNCIYERTTLAINGSKSLEGKYFFVIKSYGAPLTLKEGDYVAFTHPWVPGIVIKQVKGVSGDTVLHINHKAFVNEELIGPIFSLSRDQRTLTPGFQGIIPQGSYFVAGEHARSFDSRYAEVGLLTNENIYGKAYKIF</sequence>
<feature type="domain" description="Peptidase S26" evidence="2">
    <location>
        <begin position="33"/>
        <end position="163"/>
    </location>
</feature>
<dbReference type="GO" id="GO:0004252">
    <property type="term" value="F:serine-type endopeptidase activity"/>
    <property type="evidence" value="ECO:0007669"/>
    <property type="project" value="InterPro"/>
</dbReference>
<evidence type="ECO:0000313" key="3">
    <source>
        <dbReference type="EMBL" id="MBN9413078.1"/>
    </source>
</evidence>
<dbReference type="EMBL" id="JAFKGL010000016">
    <property type="protein sequence ID" value="MBN9413078.1"/>
    <property type="molecule type" value="Genomic_DNA"/>
</dbReference>
<keyword evidence="1" id="KW-0472">Membrane</keyword>
<dbReference type="SUPFAM" id="SSF51306">
    <property type="entry name" value="LexA/Signal peptidase"/>
    <property type="match status" value="1"/>
</dbReference>
<dbReference type="InterPro" id="IPR036286">
    <property type="entry name" value="LexA/Signal_pep-like_sf"/>
</dbReference>
<evidence type="ECO:0000256" key="1">
    <source>
        <dbReference type="SAM" id="Phobius"/>
    </source>
</evidence>
<evidence type="ECO:0000313" key="4">
    <source>
        <dbReference type="Proteomes" id="UP000664414"/>
    </source>
</evidence>
<dbReference type="Pfam" id="PF10502">
    <property type="entry name" value="Peptidase_S26"/>
    <property type="match status" value="1"/>
</dbReference>
<accession>A0A8J7PM87</accession>
<organism evidence="3 4">
    <name type="scientific">Candidatus Paracaedimonas acanthamoebae</name>
    <dbReference type="NCBI Taxonomy" id="244581"/>
    <lineage>
        <taxon>Bacteria</taxon>
        <taxon>Pseudomonadati</taxon>
        <taxon>Pseudomonadota</taxon>
        <taxon>Alphaproteobacteria</taxon>
        <taxon>Holosporales</taxon>
        <taxon>Caedimonadaceae</taxon>
        <taxon>Candidatus Paracaedimonas</taxon>
    </lineage>
</organism>
<keyword evidence="1" id="KW-1133">Transmembrane helix</keyword>